<dbReference type="Pfam" id="PF00656">
    <property type="entry name" value="Peptidase_C14"/>
    <property type="match status" value="1"/>
</dbReference>
<evidence type="ECO:0000259" key="1">
    <source>
        <dbReference type="Pfam" id="PF00656"/>
    </source>
</evidence>
<evidence type="ECO:0000313" key="2">
    <source>
        <dbReference type="EMBL" id="MCG2612728.1"/>
    </source>
</evidence>
<dbReference type="InterPro" id="IPR011600">
    <property type="entry name" value="Pept_C14_caspase"/>
</dbReference>
<organism evidence="2 3">
    <name type="scientific">Terrimonas ginsenosidimutans</name>
    <dbReference type="NCBI Taxonomy" id="2908004"/>
    <lineage>
        <taxon>Bacteria</taxon>
        <taxon>Pseudomonadati</taxon>
        <taxon>Bacteroidota</taxon>
        <taxon>Chitinophagia</taxon>
        <taxon>Chitinophagales</taxon>
        <taxon>Chitinophagaceae</taxon>
        <taxon>Terrimonas</taxon>
    </lineage>
</organism>
<gene>
    <name evidence="2" type="ORF">LZZ85_00490</name>
</gene>
<protein>
    <submittedName>
        <fullName evidence="2">Caspase family protein</fullName>
    </submittedName>
</protein>
<dbReference type="SUPFAM" id="SSF52129">
    <property type="entry name" value="Caspase-like"/>
    <property type="match status" value="1"/>
</dbReference>
<dbReference type="Proteomes" id="UP001165367">
    <property type="component" value="Unassembled WGS sequence"/>
</dbReference>
<name>A0ABS9KK81_9BACT</name>
<evidence type="ECO:0000313" key="3">
    <source>
        <dbReference type="Proteomes" id="UP001165367"/>
    </source>
</evidence>
<reference evidence="2" key="1">
    <citation type="submission" date="2022-01" db="EMBL/GenBank/DDBJ databases">
        <authorList>
            <person name="Jo J.-H."/>
            <person name="Im W.-T."/>
        </authorList>
    </citation>
    <scope>NUCLEOTIDE SEQUENCE</scope>
    <source>
        <strain evidence="2">NA20</strain>
    </source>
</reference>
<sequence>MAVGEEDDKNLAGGFPRIDKYYLLVIGIDNYQGGVATLNNAVSDAKRVAQVLQKYRFDLPIFPIDLTKSASICLYDADATWKNISDSLEAIQKKIGVNDALLIYFAGHGVRRTNNNYYIVPSDGIKGQPATYMQSNELYDLFADYPAAKKCRDLLIILDSCYAGKALGGYGERKNLPFSRDILTSCLEKQPADDGMRGHGSVFVNELVSLLEENNAIKLPFDQAYTTLRKRFDKSGERQFLEQRLDKGPIPGMEYGSGTFVFEKTETIKPEIKFLKNSLIDHLNFEHQRVNVKESYKTSQNSLNIITTQGSSLHVQRVISKIIFRWLDKNGSLKVEPEKCFIEDFIKIDHDTNIWDKLYAQIRDEAGKMPNDKEVIHQWYFQKLESNNPLTNKLCHVFLPIGFEIGGNDMFKSIEKFCSEFSEMFLRSVSTLDVDKKASLGKMFIIISDERENGGGSHKELLKQISNKPFNFIPTEFPRNIKWNDAKDWASLFTDDDLSEKIQLLKEYHGLSKLCGNEDFEASYEDFVQKLCHYCEYNKNDIAELNGYLYDFTTKNLL</sequence>
<dbReference type="InterPro" id="IPR029030">
    <property type="entry name" value="Caspase-like_dom_sf"/>
</dbReference>
<dbReference type="EMBL" id="JAKLTR010000001">
    <property type="protein sequence ID" value="MCG2612728.1"/>
    <property type="molecule type" value="Genomic_DNA"/>
</dbReference>
<proteinExistence type="predicted"/>
<dbReference type="Gene3D" id="3.40.50.1460">
    <property type="match status" value="1"/>
</dbReference>
<feature type="domain" description="Peptidase C14 caspase" evidence="1">
    <location>
        <begin position="24"/>
        <end position="239"/>
    </location>
</feature>
<dbReference type="RefSeq" id="WP_237867957.1">
    <property type="nucleotide sequence ID" value="NZ_JAKLTR010000001.1"/>
</dbReference>
<keyword evidence="3" id="KW-1185">Reference proteome</keyword>
<accession>A0ABS9KK81</accession>
<comment type="caution">
    <text evidence="2">The sequence shown here is derived from an EMBL/GenBank/DDBJ whole genome shotgun (WGS) entry which is preliminary data.</text>
</comment>